<organism evidence="1 2">
    <name type="scientific">Labeo rohita</name>
    <name type="common">Indian major carp</name>
    <name type="synonym">Cyprinus rohita</name>
    <dbReference type="NCBI Taxonomy" id="84645"/>
    <lineage>
        <taxon>Eukaryota</taxon>
        <taxon>Metazoa</taxon>
        <taxon>Chordata</taxon>
        <taxon>Craniata</taxon>
        <taxon>Vertebrata</taxon>
        <taxon>Euteleostomi</taxon>
        <taxon>Actinopterygii</taxon>
        <taxon>Neopterygii</taxon>
        <taxon>Teleostei</taxon>
        <taxon>Ostariophysi</taxon>
        <taxon>Cypriniformes</taxon>
        <taxon>Cyprinidae</taxon>
        <taxon>Labeoninae</taxon>
        <taxon>Labeonini</taxon>
        <taxon>Labeo</taxon>
    </lineage>
</organism>
<gene>
    <name evidence="1" type="ORF">ROHU_019159</name>
</gene>
<evidence type="ECO:0000313" key="2">
    <source>
        <dbReference type="Proteomes" id="UP000290572"/>
    </source>
</evidence>
<evidence type="ECO:0000313" key="1">
    <source>
        <dbReference type="EMBL" id="RXN28558.1"/>
    </source>
</evidence>
<dbReference type="EMBL" id="QBIY01011857">
    <property type="protein sequence ID" value="RXN28558.1"/>
    <property type="molecule type" value="Genomic_DNA"/>
</dbReference>
<dbReference type="AlphaFoldDB" id="A0A498N301"/>
<protein>
    <submittedName>
        <fullName evidence="1">Uncharacterized protein</fullName>
    </submittedName>
</protein>
<dbReference type="Proteomes" id="UP000290572">
    <property type="component" value="Unassembled WGS sequence"/>
</dbReference>
<sequence length="115" mass="12762">MNIISKHQNLVSISKDAKTSSENAVPAGNSSAKGLKCDSEVCFPETNKNVEPSSVQDDATQQNTRGDLTANLKMKLLWGKAKEKEKGLNQRVSQLLYFQSTFTFLGLQKQYHISK</sequence>
<keyword evidence="2" id="KW-1185">Reference proteome</keyword>
<accession>A0A498N301</accession>
<proteinExistence type="predicted"/>
<comment type="caution">
    <text evidence="1">The sequence shown here is derived from an EMBL/GenBank/DDBJ whole genome shotgun (WGS) entry which is preliminary data.</text>
</comment>
<reference evidence="1 2" key="1">
    <citation type="submission" date="2018-03" db="EMBL/GenBank/DDBJ databases">
        <title>Draft genome sequence of Rohu Carp (Labeo rohita).</title>
        <authorList>
            <person name="Das P."/>
            <person name="Kushwaha B."/>
            <person name="Joshi C.G."/>
            <person name="Kumar D."/>
            <person name="Nagpure N.S."/>
            <person name="Sahoo L."/>
            <person name="Das S.P."/>
            <person name="Bit A."/>
            <person name="Patnaik S."/>
            <person name="Meher P.K."/>
            <person name="Jayasankar P."/>
            <person name="Koringa P.G."/>
            <person name="Patel N.V."/>
            <person name="Hinsu A.T."/>
            <person name="Kumar R."/>
            <person name="Pandey M."/>
            <person name="Agarwal S."/>
            <person name="Srivastava S."/>
            <person name="Singh M."/>
            <person name="Iquebal M.A."/>
            <person name="Jaiswal S."/>
            <person name="Angadi U.B."/>
            <person name="Kumar N."/>
            <person name="Raza M."/>
            <person name="Shah T.M."/>
            <person name="Rai A."/>
            <person name="Jena J.K."/>
        </authorList>
    </citation>
    <scope>NUCLEOTIDE SEQUENCE [LARGE SCALE GENOMIC DNA]</scope>
    <source>
        <strain evidence="1">DASCIFA01</strain>
        <tissue evidence="1">Testis</tissue>
    </source>
</reference>
<name>A0A498N301_LABRO</name>